<comment type="caution">
    <text evidence="3">The sequence shown here is derived from an EMBL/GenBank/DDBJ whole genome shotgun (WGS) entry which is preliminary data.</text>
</comment>
<gene>
    <name evidence="3" type="ORF">HNR15_003601</name>
</gene>
<proteinExistence type="predicted"/>
<keyword evidence="4" id="KW-1185">Reference proteome</keyword>
<feature type="region of interest" description="Disordered" evidence="1">
    <location>
        <begin position="58"/>
        <end position="86"/>
    </location>
</feature>
<name>A0A853DKL6_9MICO</name>
<dbReference type="SUPFAM" id="SSF46955">
    <property type="entry name" value="Putative DNA-binding domain"/>
    <property type="match status" value="1"/>
</dbReference>
<evidence type="ECO:0000313" key="3">
    <source>
        <dbReference type="EMBL" id="NYJ76583.1"/>
    </source>
</evidence>
<accession>A0A853DKL6</accession>
<dbReference type="AlphaFoldDB" id="A0A853DKL6"/>
<dbReference type="RefSeq" id="WP_218884454.1">
    <property type="nucleotide sequence ID" value="NZ_JACCFW010000004.1"/>
</dbReference>
<organism evidence="3 4">
    <name type="scientific">Allobranchiibius huperziae</name>
    <dbReference type="NCBI Taxonomy" id="1874116"/>
    <lineage>
        <taxon>Bacteria</taxon>
        <taxon>Bacillati</taxon>
        <taxon>Actinomycetota</taxon>
        <taxon>Actinomycetes</taxon>
        <taxon>Micrococcales</taxon>
        <taxon>Dermacoccaceae</taxon>
        <taxon>Allobranchiibius</taxon>
    </lineage>
</organism>
<dbReference type="EMBL" id="JACCFW010000004">
    <property type="protein sequence ID" value="NYJ76583.1"/>
    <property type="molecule type" value="Genomic_DNA"/>
</dbReference>
<evidence type="ECO:0000259" key="2">
    <source>
        <dbReference type="Pfam" id="PF12728"/>
    </source>
</evidence>
<sequence>MLDDEMMTIEEAAELVRRPVNTLRFWRAQRTGPAAFIVGRRLTYLRSDVEEWLTAQRSAAPIAPTHEADRAGNTDTASADAGTALA</sequence>
<dbReference type="Proteomes" id="UP000571817">
    <property type="component" value="Unassembled WGS sequence"/>
</dbReference>
<evidence type="ECO:0000313" key="4">
    <source>
        <dbReference type="Proteomes" id="UP000571817"/>
    </source>
</evidence>
<evidence type="ECO:0000256" key="1">
    <source>
        <dbReference type="SAM" id="MobiDB-lite"/>
    </source>
</evidence>
<dbReference type="InterPro" id="IPR009061">
    <property type="entry name" value="DNA-bd_dom_put_sf"/>
</dbReference>
<dbReference type="Pfam" id="PF12728">
    <property type="entry name" value="HTH_17"/>
    <property type="match status" value="1"/>
</dbReference>
<protein>
    <recommendedName>
        <fullName evidence="2">Helix-turn-helix domain-containing protein</fullName>
    </recommendedName>
</protein>
<feature type="domain" description="Helix-turn-helix" evidence="2">
    <location>
        <begin position="6"/>
        <end position="57"/>
    </location>
</feature>
<dbReference type="InterPro" id="IPR041657">
    <property type="entry name" value="HTH_17"/>
</dbReference>
<reference evidence="3 4" key="1">
    <citation type="submission" date="2020-07" db="EMBL/GenBank/DDBJ databases">
        <title>Sequencing the genomes of 1000 actinobacteria strains.</title>
        <authorList>
            <person name="Klenk H.-P."/>
        </authorList>
    </citation>
    <scope>NUCLEOTIDE SEQUENCE [LARGE SCALE GENOMIC DNA]</scope>
    <source>
        <strain evidence="3 4">DSM 29531</strain>
    </source>
</reference>